<evidence type="ECO:0000256" key="8">
    <source>
        <dbReference type="SAM" id="Phobius"/>
    </source>
</evidence>
<dbReference type="InterPro" id="IPR042094">
    <property type="entry name" value="T2SS_GspF_sf"/>
</dbReference>
<feature type="domain" description="Type II secretion system protein GspF" evidence="9">
    <location>
        <begin position="271"/>
        <end position="393"/>
    </location>
</feature>
<keyword evidence="6 8" id="KW-1133">Transmembrane helix</keyword>
<gene>
    <name evidence="10" type="primary">pulF-1</name>
    <name evidence="10" type="ordered locus">Pcar_1685</name>
</gene>
<evidence type="ECO:0000256" key="1">
    <source>
        <dbReference type="ARBA" id="ARBA00004429"/>
    </source>
</evidence>
<evidence type="ECO:0000256" key="7">
    <source>
        <dbReference type="ARBA" id="ARBA00023136"/>
    </source>
</evidence>
<evidence type="ECO:0000313" key="11">
    <source>
        <dbReference type="Proteomes" id="UP000002534"/>
    </source>
</evidence>
<dbReference type="FunFam" id="1.20.81.30:FF:000001">
    <property type="entry name" value="Type II secretion system protein F"/>
    <property type="match status" value="1"/>
</dbReference>
<dbReference type="RefSeq" id="WP_011341419.1">
    <property type="nucleotide sequence ID" value="NC_007498.2"/>
</dbReference>
<accession>Q3A3X9</accession>
<organism evidence="10 11">
    <name type="scientific">Syntrophotalea carbinolica (strain DSM 2380 / NBRC 103641 / GraBd1)</name>
    <name type="common">Pelobacter carbinolicus</name>
    <dbReference type="NCBI Taxonomy" id="338963"/>
    <lineage>
        <taxon>Bacteria</taxon>
        <taxon>Pseudomonadati</taxon>
        <taxon>Thermodesulfobacteriota</taxon>
        <taxon>Desulfuromonadia</taxon>
        <taxon>Desulfuromonadales</taxon>
        <taxon>Syntrophotaleaceae</taxon>
        <taxon>Syntrophotalea</taxon>
    </lineage>
</organism>
<dbReference type="Pfam" id="PF00482">
    <property type="entry name" value="T2SSF"/>
    <property type="match status" value="2"/>
</dbReference>
<comment type="subcellular location">
    <subcellularLocation>
        <location evidence="1">Cell inner membrane</location>
        <topology evidence="1">Multi-pass membrane protein</topology>
    </subcellularLocation>
</comment>
<dbReference type="eggNOG" id="COG1459">
    <property type="taxonomic scope" value="Bacteria"/>
</dbReference>
<protein>
    <submittedName>
        <fullName evidence="10">Type II secretion system inner membrane protein PulF</fullName>
    </submittedName>
</protein>
<evidence type="ECO:0000259" key="9">
    <source>
        <dbReference type="Pfam" id="PF00482"/>
    </source>
</evidence>
<keyword evidence="11" id="KW-1185">Reference proteome</keyword>
<evidence type="ECO:0000256" key="4">
    <source>
        <dbReference type="ARBA" id="ARBA00022519"/>
    </source>
</evidence>
<dbReference type="PRINTS" id="PR00812">
    <property type="entry name" value="BCTERIALGSPF"/>
</dbReference>
<reference evidence="11" key="1">
    <citation type="submission" date="2005-10" db="EMBL/GenBank/DDBJ databases">
        <title>Complete sequence of Pelobacter carbinolicus DSM 2380.</title>
        <authorList>
            <person name="Copeland A."/>
            <person name="Lucas S."/>
            <person name="Lapidus A."/>
            <person name="Barry K."/>
            <person name="Detter J.C."/>
            <person name="Glavina T."/>
            <person name="Hammon N."/>
            <person name="Israni S."/>
            <person name="Pitluck S."/>
            <person name="Chertkov O."/>
            <person name="Schmutz J."/>
            <person name="Larimer F."/>
            <person name="Land M."/>
            <person name="Kyrpides N."/>
            <person name="Ivanova N."/>
            <person name="Richardson P."/>
        </authorList>
    </citation>
    <scope>NUCLEOTIDE SEQUENCE [LARGE SCALE GENOMIC DNA]</scope>
    <source>
        <strain evidence="11">DSM 2380 / NBRC 103641 / GraBd1</strain>
    </source>
</reference>
<feature type="transmembrane region" description="Helical" evidence="8">
    <location>
        <begin position="167"/>
        <end position="190"/>
    </location>
</feature>
<keyword evidence="7 8" id="KW-0472">Membrane</keyword>
<sequence length="402" mass="44442">MALFICRVGTPDGRVVIRNCRARNRFELQESLEEEGCCVFKIRRAFFSFTYFSEYRQKGWPAHRFLLFNQEMLVLLKSGMPILQILASLVHDQDSANTKNVLTEVFTSVKGGRSLSEAFAGFPEYFPGLYVASVASGEKTGDLPQTLARYLGYQKRMAQVKDRLKSAALYPLVLVAATILVLLFMVFFVIPSFVQIYADAQVSLPFLTRFVLGLADLAARGWFVVLVLVMSGMVALRRYSQTTMGKRGIDRLFLKIPLLGTLYRLNGLVNFSRTTATILSSGLPLIEAMQLAGGVLNNTVLQEGVTKVIGAVNEGDSLGNALERHASFPQIAVRMIATGEKTGTLGLMFEEVAEYYESEIDHKLDRLAALAEPLILLFVGLVIGGIVIAIYLPIFQLAGTVR</sequence>
<dbReference type="KEGG" id="pca:Pcar_1685"/>
<dbReference type="Proteomes" id="UP000002534">
    <property type="component" value="Chromosome"/>
</dbReference>
<reference evidence="10 11" key="2">
    <citation type="journal article" date="2012" name="BMC Genomics">
        <title>The genome of Pelobacter carbinolicus reveals surprising metabolic capabilities and physiological features.</title>
        <authorList>
            <person name="Aklujkar M."/>
            <person name="Haveman S.A."/>
            <person name="Didonato R.Jr."/>
            <person name="Chertkov O."/>
            <person name="Han C.S."/>
            <person name="Land M.L."/>
            <person name="Brown P."/>
            <person name="Lovley D.R."/>
        </authorList>
    </citation>
    <scope>NUCLEOTIDE SEQUENCE [LARGE SCALE GENOMIC DNA]</scope>
    <source>
        <strain evidence="11">DSM 2380 / NBRC 103641 / GraBd1</strain>
    </source>
</reference>
<name>Q3A3X9_SYNC1</name>
<keyword evidence="3" id="KW-1003">Cell membrane</keyword>
<dbReference type="STRING" id="338963.Pcar_1685"/>
<dbReference type="HOGENOM" id="CLU_035032_2_1_7"/>
<dbReference type="AlphaFoldDB" id="Q3A3X9"/>
<dbReference type="PANTHER" id="PTHR30012">
    <property type="entry name" value="GENERAL SECRETION PATHWAY PROTEIN"/>
    <property type="match status" value="1"/>
</dbReference>
<dbReference type="EMBL" id="CP000142">
    <property type="protein sequence ID" value="ABA88928.1"/>
    <property type="molecule type" value="Genomic_DNA"/>
</dbReference>
<evidence type="ECO:0000256" key="2">
    <source>
        <dbReference type="ARBA" id="ARBA00005745"/>
    </source>
</evidence>
<dbReference type="OrthoDB" id="9805682at2"/>
<feature type="transmembrane region" description="Helical" evidence="8">
    <location>
        <begin position="374"/>
        <end position="394"/>
    </location>
</feature>
<keyword evidence="5 8" id="KW-0812">Transmembrane</keyword>
<feature type="domain" description="Type II secretion system protein GspF" evidence="9">
    <location>
        <begin position="70"/>
        <end position="191"/>
    </location>
</feature>
<dbReference type="GO" id="GO:0005886">
    <property type="term" value="C:plasma membrane"/>
    <property type="evidence" value="ECO:0007669"/>
    <property type="project" value="UniProtKB-SubCell"/>
</dbReference>
<keyword evidence="4" id="KW-0997">Cell inner membrane</keyword>
<feature type="transmembrane region" description="Helical" evidence="8">
    <location>
        <begin position="210"/>
        <end position="236"/>
    </location>
</feature>
<dbReference type="InterPro" id="IPR018076">
    <property type="entry name" value="T2SS_GspF_dom"/>
</dbReference>
<dbReference type="Gene3D" id="1.20.81.30">
    <property type="entry name" value="Type II secretion system (T2SS), domain F"/>
    <property type="match status" value="2"/>
</dbReference>
<evidence type="ECO:0000256" key="3">
    <source>
        <dbReference type="ARBA" id="ARBA00022475"/>
    </source>
</evidence>
<dbReference type="InterPro" id="IPR003004">
    <property type="entry name" value="GspF/PilC"/>
</dbReference>
<comment type="similarity">
    <text evidence="2">Belongs to the GSP F family.</text>
</comment>
<evidence type="ECO:0000256" key="5">
    <source>
        <dbReference type="ARBA" id="ARBA00022692"/>
    </source>
</evidence>
<dbReference type="GO" id="GO:0015628">
    <property type="term" value="P:protein secretion by the type II secretion system"/>
    <property type="evidence" value="ECO:0007669"/>
    <property type="project" value="TreeGrafter"/>
</dbReference>
<proteinExistence type="inferred from homology"/>
<evidence type="ECO:0000313" key="10">
    <source>
        <dbReference type="EMBL" id="ABA88928.1"/>
    </source>
</evidence>
<evidence type="ECO:0000256" key="6">
    <source>
        <dbReference type="ARBA" id="ARBA00022989"/>
    </source>
</evidence>
<dbReference type="PANTHER" id="PTHR30012:SF7">
    <property type="entry name" value="PROTEIN TRANSPORT PROTEIN HOFC HOMOLOG"/>
    <property type="match status" value="1"/>
</dbReference>